<evidence type="ECO:0000313" key="2">
    <source>
        <dbReference type="Proteomes" id="UP000052982"/>
    </source>
</evidence>
<evidence type="ECO:0000313" key="1">
    <source>
        <dbReference type="EMBL" id="KUN83297.1"/>
    </source>
</evidence>
<dbReference type="RefSeq" id="WP_055631648.1">
    <property type="nucleotide sequence ID" value="NZ_JBIRTR010000019.1"/>
</dbReference>
<proteinExistence type="predicted"/>
<protein>
    <recommendedName>
        <fullName evidence="3">DUF3500 domain-containing protein</fullName>
    </recommendedName>
</protein>
<dbReference type="AlphaFoldDB" id="A0A101T007"/>
<evidence type="ECO:0008006" key="3">
    <source>
        <dbReference type="Google" id="ProtNLM"/>
    </source>
</evidence>
<dbReference type="PANTHER" id="PTHR37489">
    <property type="entry name" value="DUF3500 DOMAIN-CONTAINING PROTEIN"/>
    <property type="match status" value="1"/>
</dbReference>
<dbReference type="InterPro" id="IPR021889">
    <property type="entry name" value="DUF3500"/>
</dbReference>
<dbReference type="Proteomes" id="UP000052982">
    <property type="component" value="Unassembled WGS sequence"/>
</dbReference>
<sequence>MPKPPETDVRHATRFRRYVPTPDDPRVAGLQEHTARTYADARLSIPVLAEVVRQWRESAEEPYAGITTDGRVRHGVYELGAVPDAERPPTEAMLRAVEEIRRRTTREQWQRLTYPLEAPQWRTWSNPEVLLYDNGLRLEEVPDRTADALLGLVKATLSEDGYTVVRHLMRLNGFLGELTGMPGVMNTGSYQFAVFGEPSLDQPWGWHLYGHHVCVNALVAGDRMTIGPVFLGAEPDSADIGPDAGLRPLGVRERVGLSFVNSLTPRQLSVARSYPEVRDPRMPEGRVHPVEERFLAGAFQDNRVIPVEGIRATELDGEQQQLLLAVIEQYSGLLPEGPRAARMREVRAHLPETYLTWIGGIDDEQPFYYRVQSPVVLIEFDHHAGMFLTNPVPARFHIHTILRLPNGNDYGRLLWKPRT</sequence>
<gene>
    <name evidence="1" type="ORF">AQJ64_17680</name>
</gene>
<dbReference type="STRING" id="1943.AQJ64_17680"/>
<reference evidence="1 2" key="1">
    <citation type="submission" date="2015-10" db="EMBL/GenBank/DDBJ databases">
        <title>Draft genome sequence of Streptomyces griseoruber DSM 40281, type strain for the species Streptomyces griseoruber.</title>
        <authorList>
            <person name="Ruckert C."/>
            <person name="Winkler A."/>
            <person name="Kalinowski J."/>
            <person name="Kampfer P."/>
            <person name="Glaeser S."/>
        </authorList>
    </citation>
    <scope>NUCLEOTIDE SEQUENCE [LARGE SCALE GENOMIC DNA]</scope>
    <source>
        <strain evidence="1 2">DSM 40281</strain>
    </source>
</reference>
<accession>A0A101T007</accession>
<dbReference type="PANTHER" id="PTHR37489:SF1">
    <property type="entry name" value="DUF3500 DOMAIN-CONTAINING PROTEIN"/>
    <property type="match status" value="1"/>
</dbReference>
<comment type="caution">
    <text evidence="1">The sequence shown here is derived from an EMBL/GenBank/DDBJ whole genome shotgun (WGS) entry which is preliminary data.</text>
</comment>
<dbReference type="EMBL" id="LMWW01000025">
    <property type="protein sequence ID" value="KUN83297.1"/>
    <property type="molecule type" value="Genomic_DNA"/>
</dbReference>
<name>A0A101T007_9ACTN</name>
<organism evidence="1 2">
    <name type="scientific">Streptomyces griseoruber</name>
    <dbReference type="NCBI Taxonomy" id="1943"/>
    <lineage>
        <taxon>Bacteria</taxon>
        <taxon>Bacillati</taxon>
        <taxon>Actinomycetota</taxon>
        <taxon>Actinomycetes</taxon>
        <taxon>Kitasatosporales</taxon>
        <taxon>Streptomycetaceae</taxon>
        <taxon>Streptomyces</taxon>
    </lineage>
</organism>
<dbReference type="Pfam" id="PF12006">
    <property type="entry name" value="DUF3500"/>
    <property type="match status" value="1"/>
</dbReference>
<dbReference type="OrthoDB" id="581140at2"/>
<keyword evidence="2" id="KW-1185">Reference proteome</keyword>